<accession>A0A3L6E4F1</accession>
<protein>
    <submittedName>
        <fullName evidence="1">Uncharacterized protein</fullName>
    </submittedName>
</protein>
<comment type="caution">
    <text evidence="1">The sequence shown here is derived from an EMBL/GenBank/DDBJ whole genome shotgun (WGS) entry which is preliminary data.</text>
</comment>
<sequence>MALSCTVPWRGAVSSVVEVEASGVAVPHVELSTATSR</sequence>
<dbReference type="AlphaFoldDB" id="A0A3L6E4F1"/>
<name>A0A3L6E4F1_MAIZE</name>
<proteinExistence type="predicted"/>
<organism evidence="1">
    <name type="scientific">Zea mays</name>
    <name type="common">Maize</name>
    <dbReference type="NCBI Taxonomy" id="4577"/>
    <lineage>
        <taxon>Eukaryota</taxon>
        <taxon>Viridiplantae</taxon>
        <taxon>Streptophyta</taxon>
        <taxon>Embryophyta</taxon>
        <taxon>Tracheophyta</taxon>
        <taxon>Spermatophyta</taxon>
        <taxon>Magnoliopsida</taxon>
        <taxon>Liliopsida</taxon>
        <taxon>Poales</taxon>
        <taxon>Poaceae</taxon>
        <taxon>PACMAD clade</taxon>
        <taxon>Panicoideae</taxon>
        <taxon>Andropogonodae</taxon>
        <taxon>Andropogoneae</taxon>
        <taxon>Tripsacinae</taxon>
        <taxon>Zea</taxon>
    </lineage>
</organism>
<dbReference type="EMBL" id="NCVQ01000008">
    <property type="protein sequence ID" value="PWZ15812.1"/>
    <property type="molecule type" value="Genomic_DNA"/>
</dbReference>
<evidence type="ECO:0000313" key="1">
    <source>
        <dbReference type="EMBL" id="PWZ15812.1"/>
    </source>
</evidence>
<reference evidence="1" key="1">
    <citation type="journal article" date="2018" name="Nat. Genet.">
        <title>Extensive intraspecific gene order and gene structural variations between Mo17 and other maize genomes.</title>
        <authorList>
            <person name="Sun S."/>
            <person name="Zhou Y."/>
            <person name="Chen J."/>
            <person name="Shi J."/>
            <person name="Zhao H."/>
            <person name="Zhao H."/>
            <person name="Song W."/>
            <person name="Zhang M."/>
            <person name="Cui Y."/>
            <person name="Dong X."/>
            <person name="Liu H."/>
            <person name="Ma X."/>
            <person name="Jiao Y."/>
            <person name="Wang B."/>
            <person name="Wei X."/>
            <person name="Stein J.C."/>
            <person name="Glaubitz J.C."/>
            <person name="Lu F."/>
            <person name="Yu G."/>
            <person name="Liang C."/>
            <person name="Fengler K."/>
            <person name="Li B."/>
            <person name="Rafalski A."/>
            <person name="Schnable P.S."/>
            <person name="Ware D.H."/>
            <person name="Buckler E.S."/>
            <person name="Lai J."/>
        </authorList>
    </citation>
    <scope>NUCLEOTIDE SEQUENCE [LARGE SCALE GENOMIC DNA]</scope>
    <source>
        <tissue evidence="1">Seedling</tissue>
    </source>
</reference>
<gene>
    <name evidence="1" type="ORF">Zm00014a_018677</name>
</gene>
<dbReference type="Proteomes" id="UP000251960">
    <property type="component" value="Chromosome 7"/>
</dbReference>